<accession>A0A7S2RH79</accession>
<feature type="compositionally biased region" description="Basic and acidic residues" evidence="1">
    <location>
        <begin position="151"/>
        <end position="172"/>
    </location>
</feature>
<feature type="compositionally biased region" description="Basic residues" evidence="1">
    <location>
        <begin position="131"/>
        <end position="141"/>
    </location>
</feature>
<feature type="compositionally biased region" description="Basic and acidic residues" evidence="1">
    <location>
        <begin position="405"/>
        <end position="431"/>
    </location>
</feature>
<evidence type="ECO:0000256" key="1">
    <source>
        <dbReference type="SAM" id="MobiDB-lite"/>
    </source>
</evidence>
<proteinExistence type="predicted"/>
<feature type="compositionally biased region" description="Basic and acidic residues" evidence="1">
    <location>
        <begin position="260"/>
        <end position="273"/>
    </location>
</feature>
<feature type="compositionally biased region" description="Basic and acidic residues" evidence="1">
    <location>
        <begin position="543"/>
        <end position="567"/>
    </location>
</feature>
<feature type="compositionally biased region" description="Polar residues" evidence="1">
    <location>
        <begin position="659"/>
        <end position="670"/>
    </location>
</feature>
<evidence type="ECO:0000313" key="2">
    <source>
        <dbReference type="EMBL" id="CAD9670955.1"/>
    </source>
</evidence>
<feature type="compositionally biased region" description="Basic and acidic residues" evidence="1">
    <location>
        <begin position="516"/>
        <end position="525"/>
    </location>
</feature>
<name>A0A7S2RH79_9STRA</name>
<feature type="compositionally biased region" description="Polar residues" evidence="1">
    <location>
        <begin position="111"/>
        <end position="130"/>
    </location>
</feature>
<feature type="compositionally biased region" description="Polar residues" evidence="1">
    <location>
        <begin position="46"/>
        <end position="55"/>
    </location>
</feature>
<sequence>MTTLEDKIKQVMELDFVPSVAASKEHQVEETLLEDNKEQVQTHNLVLNTEENVSMKSKLGGGANLRGRSSPSPRKSTPSPRTGSPRKSTGSPRISSPRKSSVSPRKKMGTKSDSIKQLNGQGSPRRSISPTKKKHSPRSSARRASTPTRSRLYEKALEQRAHLEKKREEAQKELSFSPKLVSSKKLRNKGATTPGRSRYDMLYESGKMKKNRLEQEAEKRRAHPDGCTFSPEVNASKRKSASKSQHLKRSDQLYANAKTLEAKKKAMAKEVSRQEMSSCSFTPEITKKAKAKRAASPGPSARMTEMYREHKEREDRLNSLRGKRELEACTFKPSINRRRKSDASGVPSAASVQERLTQYQHELERKKAEIKAKQAEELKKECTFKPEIKSRPPTPQRGRGPTEGAIHERLFHEAKQKKERQSELKGKHEQAAPKPRPSSARRSRPGEASVFDRLATPKKTQAGNDKTEDLAVRELEECTFQPNALKTITNKKSSPGAGVPCWERLHRESKEVKEVREEMKARQEKSTSVVKLRNSVGGTGKPIWERLNEDGKKVKDKAEERERERMAQEMAECTFKPQISVDTPQKAGTPIWDRLAASKAVGAAPSSPPSSKKTGLTYLEKVAQKSAAKKHATPSVQAKAAPPPPPSLEDKIASIMKAQDNSNTPKSPVQSPGGDILNV</sequence>
<dbReference type="EMBL" id="HBHK01005710">
    <property type="protein sequence ID" value="CAD9670958.1"/>
    <property type="molecule type" value="Transcribed_RNA"/>
</dbReference>
<dbReference type="AlphaFoldDB" id="A0A7S2RH79"/>
<organism evidence="2">
    <name type="scientific">Mucochytrium quahogii</name>
    <dbReference type="NCBI Taxonomy" id="96639"/>
    <lineage>
        <taxon>Eukaryota</taxon>
        <taxon>Sar</taxon>
        <taxon>Stramenopiles</taxon>
        <taxon>Bigyra</taxon>
        <taxon>Labyrinthulomycetes</taxon>
        <taxon>Thraustochytrida</taxon>
        <taxon>Thraustochytriidae</taxon>
        <taxon>Mucochytrium</taxon>
    </lineage>
</organism>
<feature type="compositionally biased region" description="Basic residues" evidence="1">
    <location>
        <begin position="236"/>
        <end position="247"/>
    </location>
</feature>
<dbReference type="PANTHER" id="PTHR37028">
    <property type="entry name" value="UNNAMED PRODUCT-RELATED"/>
    <property type="match status" value="1"/>
</dbReference>
<feature type="compositionally biased region" description="Low complexity" evidence="1">
    <location>
        <begin position="66"/>
        <end position="103"/>
    </location>
</feature>
<gene>
    <name evidence="2" type="ORF">QSP1433_LOCUS3359</name>
    <name evidence="3" type="ORF">QSP1433_LOCUS3360</name>
</gene>
<feature type="compositionally biased region" description="Polar residues" evidence="1">
    <location>
        <begin position="274"/>
        <end position="283"/>
    </location>
</feature>
<feature type="compositionally biased region" description="Basic and acidic residues" evidence="1">
    <location>
        <begin position="377"/>
        <end position="390"/>
    </location>
</feature>
<feature type="region of interest" description="Disordered" evidence="1">
    <location>
        <begin position="516"/>
        <end position="679"/>
    </location>
</feature>
<protein>
    <submittedName>
        <fullName evidence="2">Uncharacterized protein</fullName>
    </submittedName>
</protein>
<feature type="region of interest" description="Disordered" evidence="1">
    <location>
        <begin position="46"/>
        <end position="358"/>
    </location>
</feature>
<reference evidence="2" key="1">
    <citation type="submission" date="2021-01" db="EMBL/GenBank/DDBJ databases">
        <authorList>
            <person name="Corre E."/>
            <person name="Pelletier E."/>
            <person name="Niang G."/>
            <person name="Scheremetjew M."/>
            <person name="Finn R."/>
            <person name="Kale V."/>
            <person name="Holt S."/>
            <person name="Cochrane G."/>
            <person name="Meng A."/>
            <person name="Brown T."/>
            <person name="Cohen L."/>
        </authorList>
    </citation>
    <scope>NUCLEOTIDE SEQUENCE</scope>
    <source>
        <strain evidence="2">NY070348D</strain>
    </source>
</reference>
<dbReference type="PANTHER" id="PTHR37028:SF4">
    <property type="entry name" value="ALMS MOTIF DOMAIN-CONTAINING PROTEIN"/>
    <property type="match status" value="1"/>
</dbReference>
<feature type="compositionally biased region" description="Low complexity" evidence="1">
    <location>
        <begin position="597"/>
        <end position="613"/>
    </location>
</feature>
<feature type="region of interest" description="Disordered" evidence="1">
    <location>
        <begin position="377"/>
        <end position="468"/>
    </location>
</feature>
<evidence type="ECO:0000313" key="3">
    <source>
        <dbReference type="EMBL" id="CAD9670958.1"/>
    </source>
</evidence>
<dbReference type="EMBL" id="HBHK01005709">
    <property type="protein sequence ID" value="CAD9670955.1"/>
    <property type="molecule type" value="Transcribed_RNA"/>
</dbReference>
<feature type="compositionally biased region" description="Basic and acidic residues" evidence="1">
    <location>
        <begin position="305"/>
        <end position="327"/>
    </location>
</feature>